<name>A0A267DMM0_9PLAT</name>
<proteinExistence type="predicted"/>
<keyword evidence="3" id="KW-1185">Reference proteome</keyword>
<gene>
    <name evidence="2" type="ORF">BOX15_Mlig015272g1</name>
    <name evidence="1" type="ORF">BOX15_Mlig015272g3</name>
</gene>
<evidence type="ECO:0000313" key="2">
    <source>
        <dbReference type="EMBL" id="PAA64809.1"/>
    </source>
</evidence>
<dbReference type="EMBL" id="NIVC01001713">
    <property type="protein sequence ID" value="PAA64809.1"/>
    <property type="molecule type" value="Genomic_DNA"/>
</dbReference>
<accession>A0A267DMM0</accession>
<dbReference type="AlphaFoldDB" id="A0A267DMM0"/>
<evidence type="ECO:0000313" key="1">
    <source>
        <dbReference type="EMBL" id="PAA50563.1"/>
    </source>
</evidence>
<dbReference type="EMBL" id="NIVC01003608">
    <property type="protein sequence ID" value="PAA50563.1"/>
    <property type="molecule type" value="Genomic_DNA"/>
</dbReference>
<dbReference type="Proteomes" id="UP000215902">
    <property type="component" value="Unassembled WGS sequence"/>
</dbReference>
<sequence>MQTNQTFLLGPETRANLMCINSELPTAQHNNLTFDSIYTARRLDSTQAIMKWQLALGLLLFAAMAVAMPTQEEKAHAERVLEETLSNLDESSLSQEQSPKLKKKFIHIHFG</sequence>
<evidence type="ECO:0000313" key="3">
    <source>
        <dbReference type="Proteomes" id="UP000215902"/>
    </source>
</evidence>
<reference evidence="1 3" key="1">
    <citation type="submission" date="2017-06" db="EMBL/GenBank/DDBJ databases">
        <title>A platform for efficient transgenesis in Macrostomum lignano, a flatworm model organism for stem cell research.</title>
        <authorList>
            <person name="Berezikov E."/>
        </authorList>
    </citation>
    <scope>NUCLEOTIDE SEQUENCE [LARGE SCALE GENOMIC DNA]</scope>
    <source>
        <strain evidence="1">DV1</strain>
        <tissue evidence="1">Whole organism</tissue>
    </source>
</reference>
<protein>
    <submittedName>
        <fullName evidence="1">Uncharacterized protein</fullName>
    </submittedName>
</protein>
<comment type="caution">
    <text evidence="1">The sequence shown here is derived from an EMBL/GenBank/DDBJ whole genome shotgun (WGS) entry which is preliminary data.</text>
</comment>
<organism evidence="1 3">
    <name type="scientific">Macrostomum lignano</name>
    <dbReference type="NCBI Taxonomy" id="282301"/>
    <lineage>
        <taxon>Eukaryota</taxon>
        <taxon>Metazoa</taxon>
        <taxon>Spiralia</taxon>
        <taxon>Lophotrochozoa</taxon>
        <taxon>Platyhelminthes</taxon>
        <taxon>Rhabditophora</taxon>
        <taxon>Macrostomorpha</taxon>
        <taxon>Macrostomida</taxon>
        <taxon>Macrostomidae</taxon>
        <taxon>Macrostomum</taxon>
    </lineage>
</organism>